<organism evidence="1 2">
    <name type="scientific">Neorhizobium petrolearium</name>
    <dbReference type="NCBI Taxonomy" id="515361"/>
    <lineage>
        <taxon>Bacteria</taxon>
        <taxon>Pseudomonadati</taxon>
        <taxon>Pseudomonadota</taxon>
        <taxon>Alphaproteobacteria</taxon>
        <taxon>Hyphomicrobiales</taxon>
        <taxon>Rhizobiaceae</taxon>
        <taxon>Rhizobium/Agrobacterium group</taxon>
        <taxon>Neorhizobium</taxon>
    </lineage>
</organism>
<keyword evidence="2" id="KW-1185">Reference proteome</keyword>
<name>A0ABY8LZK3_9HYPH</name>
<proteinExistence type="predicted"/>
<dbReference type="Proteomes" id="UP001227095">
    <property type="component" value="Chromosome"/>
</dbReference>
<dbReference type="EMBL" id="CP123000">
    <property type="protein sequence ID" value="WGI67750.1"/>
    <property type="molecule type" value="Genomic_DNA"/>
</dbReference>
<accession>A0ABY8LZK3</accession>
<evidence type="ECO:0000313" key="1">
    <source>
        <dbReference type="EMBL" id="WGI67750.1"/>
    </source>
</evidence>
<sequence>MSDDGDDDDLFSGSEMLSGDGLGPWPILIKNGEEINIKQACHLTGKTDKTIRKWCKWYGIGGAMHGAPIRISAPGLWMVFHGDPAALELLRAGKRNHPRVLRYFNDVGVQE</sequence>
<evidence type="ECO:0000313" key="2">
    <source>
        <dbReference type="Proteomes" id="UP001227095"/>
    </source>
</evidence>
<protein>
    <submittedName>
        <fullName evidence="1">Helix-turn-helix domain-containing protein</fullName>
    </submittedName>
</protein>
<gene>
    <name evidence="1" type="ORF">QEO92_22635</name>
</gene>
<reference evidence="1 2" key="1">
    <citation type="submission" date="2023-04" db="EMBL/GenBank/DDBJ databases">
        <title>Neorhizobium petrolearium OS53, complete genome.</title>
        <authorList>
            <person name="Yu T."/>
        </authorList>
    </citation>
    <scope>NUCLEOTIDE SEQUENCE [LARGE SCALE GENOMIC DNA]</scope>
    <source>
        <strain evidence="1 2">OS53</strain>
    </source>
</reference>
<dbReference type="RefSeq" id="WP_227704519.1">
    <property type="nucleotide sequence ID" value="NZ_CP123000.1"/>
</dbReference>